<sequence>MRETIQLIIVFLISSVIHWALVSFGANYNIAVNFMFVVAAAVCALYNKWHGYTLAFFAGLFLDFFGVNLFGAYALTFTVCSGIMYLAKKSFALDSVPTQIVLIFILSIFSVLFYNFSGIIFLKGTAWHGFKSLFLGALINALIAPCVFMVFKTLNFRAMEE</sequence>
<evidence type="ECO:0000313" key="10">
    <source>
        <dbReference type="Proteomes" id="UP000001029"/>
    </source>
</evidence>
<evidence type="ECO:0000256" key="3">
    <source>
        <dbReference type="ARBA" id="ARBA00022475"/>
    </source>
</evidence>
<evidence type="ECO:0000256" key="5">
    <source>
        <dbReference type="ARBA" id="ARBA00022960"/>
    </source>
</evidence>
<dbReference type="AlphaFoldDB" id="B2KEI3"/>
<evidence type="ECO:0000256" key="1">
    <source>
        <dbReference type="ARBA" id="ARBA00004651"/>
    </source>
</evidence>
<dbReference type="Proteomes" id="UP000001029">
    <property type="component" value="Chromosome"/>
</dbReference>
<keyword evidence="10" id="KW-1185">Reference proteome</keyword>
<feature type="transmembrane region" description="Helical" evidence="8">
    <location>
        <begin position="99"/>
        <end position="121"/>
    </location>
</feature>
<dbReference type="InterPro" id="IPR007227">
    <property type="entry name" value="Cell_shape_determining_MreD"/>
</dbReference>
<evidence type="ECO:0000256" key="7">
    <source>
        <dbReference type="ARBA" id="ARBA00023136"/>
    </source>
</evidence>
<organism evidence="9 10">
    <name type="scientific">Elusimicrobium minutum (strain Pei191)</name>
    <dbReference type="NCBI Taxonomy" id="445932"/>
    <lineage>
        <taxon>Bacteria</taxon>
        <taxon>Pseudomonadati</taxon>
        <taxon>Elusimicrobiota</taxon>
        <taxon>Elusimicrobia</taxon>
        <taxon>Elusimicrobiales</taxon>
        <taxon>Elusimicrobiaceae</taxon>
        <taxon>Elusimicrobium</taxon>
    </lineage>
</organism>
<feature type="transmembrane region" description="Helical" evidence="8">
    <location>
        <begin position="133"/>
        <end position="151"/>
    </location>
</feature>
<dbReference type="RefSeq" id="WP_012415544.1">
    <property type="nucleotide sequence ID" value="NC_010644.1"/>
</dbReference>
<feature type="transmembrane region" description="Helical" evidence="8">
    <location>
        <begin position="30"/>
        <end position="47"/>
    </location>
</feature>
<comment type="similarity">
    <text evidence="2">Belongs to the MreD family.</text>
</comment>
<dbReference type="GO" id="GO:0008360">
    <property type="term" value="P:regulation of cell shape"/>
    <property type="evidence" value="ECO:0007669"/>
    <property type="project" value="UniProtKB-KW"/>
</dbReference>
<evidence type="ECO:0000256" key="4">
    <source>
        <dbReference type="ARBA" id="ARBA00022692"/>
    </source>
</evidence>
<dbReference type="STRING" id="445932.Emin_1379"/>
<keyword evidence="5" id="KW-0133">Cell shape</keyword>
<evidence type="ECO:0000256" key="8">
    <source>
        <dbReference type="SAM" id="Phobius"/>
    </source>
</evidence>
<keyword evidence="4 8" id="KW-0812">Transmembrane</keyword>
<protein>
    <submittedName>
        <fullName evidence="9">Uncharacterized protein</fullName>
    </submittedName>
</protein>
<dbReference type="OrthoDB" id="9988303at2"/>
<evidence type="ECO:0000256" key="6">
    <source>
        <dbReference type="ARBA" id="ARBA00022989"/>
    </source>
</evidence>
<dbReference type="Pfam" id="PF04093">
    <property type="entry name" value="MreD"/>
    <property type="match status" value="1"/>
</dbReference>
<proteinExistence type="inferred from homology"/>
<evidence type="ECO:0000256" key="2">
    <source>
        <dbReference type="ARBA" id="ARBA00007776"/>
    </source>
</evidence>
<keyword evidence="6 8" id="KW-1133">Transmembrane helix</keyword>
<dbReference type="HOGENOM" id="CLU_1641107_0_0_0"/>
<evidence type="ECO:0000313" key="9">
    <source>
        <dbReference type="EMBL" id="ACC98929.1"/>
    </source>
</evidence>
<dbReference type="EMBL" id="CP001055">
    <property type="protein sequence ID" value="ACC98929.1"/>
    <property type="molecule type" value="Genomic_DNA"/>
</dbReference>
<dbReference type="KEGG" id="emi:Emin_1379"/>
<reference evidence="9 10" key="1">
    <citation type="journal article" date="2009" name="Appl. Environ. Microbiol.">
        <title>Genomic analysis of 'Elusimicrobium minutum,' the first cultivated representative of the phylum 'Elusimicrobia' (formerly termite group 1).</title>
        <authorList>
            <person name="Herlemann D.P.R."/>
            <person name="Geissinger O."/>
            <person name="Ikeda-Ohtsubo W."/>
            <person name="Kunin V."/>
            <person name="Sun H."/>
            <person name="Lapidus A."/>
            <person name="Hugenholtz P."/>
            <person name="Brune A."/>
        </authorList>
    </citation>
    <scope>NUCLEOTIDE SEQUENCE [LARGE SCALE GENOMIC DNA]</scope>
    <source>
        <strain evidence="9 10">Pei191</strain>
    </source>
</reference>
<name>B2KEI3_ELUMP</name>
<gene>
    <name evidence="9" type="ordered locus">Emin_1379</name>
</gene>
<keyword evidence="3" id="KW-1003">Cell membrane</keyword>
<feature type="transmembrane region" description="Helical" evidence="8">
    <location>
        <begin position="7"/>
        <end position="24"/>
    </location>
</feature>
<feature type="transmembrane region" description="Helical" evidence="8">
    <location>
        <begin position="54"/>
        <end position="87"/>
    </location>
</feature>
<comment type="subcellular location">
    <subcellularLocation>
        <location evidence="1">Cell membrane</location>
        <topology evidence="1">Multi-pass membrane protein</topology>
    </subcellularLocation>
</comment>
<dbReference type="GO" id="GO:0005886">
    <property type="term" value="C:plasma membrane"/>
    <property type="evidence" value="ECO:0007669"/>
    <property type="project" value="UniProtKB-SubCell"/>
</dbReference>
<accession>B2KEI3</accession>
<keyword evidence="7 8" id="KW-0472">Membrane</keyword>